<reference evidence="1 2" key="2">
    <citation type="submission" date="2013-05" db="EMBL/GenBank/DDBJ databases">
        <authorList>
            <person name="Sibley D."/>
            <person name="Venepally P."/>
            <person name="Karamycheva S."/>
            <person name="Hadjithomas M."/>
            <person name="Khan A."/>
            <person name="Brunk B."/>
            <person name="Roos D."/>
            <person name="Caler E."/>
            <person name="Lorenzi H."/>
        </authorList>
    </citation>
    <scope>NUCLEOTIDE SEQUENCE [LARGE SCALE GENOMIC DNA]</scope>
    <source>
        <strain evidence="1 2">GT1</strain>
    </source>
</reference>
<dbReference type="AlphaFoldDB" id="S7UIM9"/>
<gene>
    <name evidence="1" type="ORF">TGGT1_208400A</name>
</gene>
<dbReference type="VEuPathDB" id="ToxoDB:TGGT1_208400A"/>
<sequence length="227" mass="25525">MEAVCAIHELFSSCRGDSWPFVSVQAIKQLVKHHLRQTAALDDEELESVLRKAFPESDKCHGEVDFLSFWKGMEALLAALGLQQATVAGDIRLECMQFFRDRVLSLAEEKRGRRQAAEREKKKSRTGDTKRAELSLPLGAVVLTKQEILEVVRETGKRRLGGISARRRTGSFETKWGSGDPETELFWEQVYSDASRIDDGAGVSVVDLSAMVFDFLHARSGRERTRP</sequence>
<dbReference type="Proteomes" id="UP000005641">
    <property type="component" value="Unassembled WGS sequence"/>
</dbReference>
<accession>S7UIM9</accession>
<evidence type="ECO:0000313" key="1">
    <source>
        <dbReference type="EMBL" id="EPR57956.1"/>
    </source>
</evidence>
<reference evidence="1 2" key="1">
    <citation type="submission" date="2006-05" db="EMBL/GenBank/DDBJ databases">
        <authorList>
            <person name="Paulsen I."/>
        </authorList>
    </citation>
    <scope>NUCLEOTIDE SEQUENCE [LARGE SCALE GENOMIC DNA]</scope>
    <source>
        <strain evidence="1 2">GT1</strain>
    </source>
</reference>
<comment type="caution">
    <text evidence="1">The sequence shown here is derived from an EMBL/GenBank/DDBJ whole genome shotgun (WGS) entry which is preliminary data.</text>
</comment>
<protein>
    <submittedName>
        <fullName evidence="1">Uncharacterized protein</fullName>
    </submittedName>
</protein>
<evidence type="ECO:0000313" key="2">
    <source>
        <dbReference type="Proteomes" id="UP000005641"/>
    </source>
</evidence>
<proteinExistence type="predicted"/>
<organism evidence="1 2">
    <name type="scientific">Toxoplasma gondii (strain ATCC 50853 / GT1)</name>
    <dbReference type="NCBI Taxonomy" id="507601"/>
    <lineage>
        <taxon>Eukaryota</taxon>
        <taxon>Sar</taxon>
        <taxon>Alveolata</taxon>
        <taxon>Apicomplexa</taxon>
        <taxon>Conoidasida</taxon>
        <taxon>Coccidia</taxon>
        <taxon>Eucoccidiorida</taxon>
        <taxon>Eimeriorina</taxon>
        <taxon>Sarcocystidae</taxon>
        <taxon>Toxoplasma</taxon>
    </lineage>
</organism>
<name>S7UIM9_TOXGG</name>
<dbReference type="EMBL" id="AAQM03000296">
    <property type="protein sequence ID" value="EPR57956.1"/>
    <property type="molecule type" value="Genomic_DNA"/>
</dbReference>